<dbReference type="AlphaFoldDB" id="A0A8H7YA51"/>
<comment type="caution">
    <text evidence="1">The sequence shown here is derived from an EMBL/GenBank/DDBJ whole genome shotgun (WGS) entry which is preliminary data.</text>
</comment>
<dbReference type="VEuPathDB" id="FungiDB:I7I52_11420"/>
<accession>A0A8H7YA51</accession>
<evidence type="ECO:0000313" key="2">
    <source>
        <dbReference type="Proteomes" id="UP000670092"/>
    </source>
</evidence>
<organism evidence="1 2">
    <name type="scientific">Ajellomyces capsulatus</name>
    <name type="common">Darling's disease fungus</name>
    <name type="synonym">Histoplasma capsulatum</name>
    <dbReference type="NCBI Taxonomy" id="5037"/>
    <lineage>
        <taxon>Eukaryota</taxon>
        <taxon>Fungi</taxon>
        <taxon>Dikarya</taxon>
        <taxon>Ascomycota</taxon>
        <taxon>Pezizomycotina</taxon>
        <taxon>Eurotiomycetes</taxon>
        <taxon>Eurotiomycetidae</taxon>
        <taxon>Onygenales</taxon>
        <taxon>Ajellomycetaceae</taxon>
        <taxon>Histoplasma</taxon>
    </lineage>
</organism>
<dbReference type="EMBL" id="JAEVHI010000007">
    <property type="protein sequence ID" value="KAG5287602.1"/>
    <property type="molecule type" value="Genomic_DNA"/>
</dbReference>
<reference evidence="1 2" key="1">
    <citation type="submission" date="2021-01" db="EMBL/GenBank/DDBJ databases">
        <title>Chromosome-level genome assembly of a human fungal pathogen reveals clustering of transcriptionally co-regulated genes.</title>
        <authorList>
            <person name="Voorhies M."/>
            <person name="Cohen S."/>
            <person name="Shea T.P."/>
            <person name="Petrus S."/>
            <person name="Munoz J.F."/>
            <person name="Poplawski S."/>
            <person name="Goldman W.E."/>
            <person name="Michael T."/>
            <person name="Cuomo C.A."/>
            <person name="Sil A."/>
            <person name="Beyhan S."/>
        </authorList>
    </citation>
    <scope>NUCLEOTIDE SEQUENCE [LARGE SCALE GENOMIC DNA]</scope>
    <source>
        <strain evidence="1 2">G184AR</strain>
    </source>
</reference>
<sequence>MKSLQPLYIYGEPALNLQTRISTYNELEDCDQVPVTSLCSAYSRERLSITTLAFQSTCSVLRYSTKNVQSERIFSSRIDFSAPGA</sequence>
<proteinExistence type="predicted"/>
<dbReference type="Proteomes" id="UP000670092">
    <property type="component" value="Unassembled WGS sequence"/>
</dbReference>
<protein>
    <submittedName>
        <fullName evidence="1">Uncharacterized protein</fullName>
    </submittedName>
</protein>
<name>A0A8H7YA51_AJECA</name>
<evidence type="ECO:0000313" key="1">
    <source>
        <dbReference type="EMBL" id="KAG5287602.1"/>
    </source>
</evidence>
<gene>
    <name evidence="1" type="ORF">I7I52_11420</name>
</gene>